<keyword evidence="2" id="KW-1185">Reference proteome</keyword>
<dbReference type="EMBL" id="JARJCW010000108">
    <property type="protein sequence ID" value="KAJ7193408.1"/>
    <property type="molecule type" value="Genomic_DNA"/>
</dbReference>
<proteinExistence type="predicted"/>
<gene>
    <name evidence="1" type="ORF">GGX14DRAFT_379053</name>
</gene>
<protein>
    <recommendedName>
        <fullName evidence="3">Reverse transcriptase</fullName>
    </recommendedName>
</protein>
<accession>A0AAD6UVR6</accession>
<name>A0AAD6UVR6_9AGAR</name>
<evidence type="ECO:0000313" key="1">
    <source>
        <dbReference type="EMBL" id="KAJ7193408.1"/>
    </source>
</evidence>
<comment type="caution">
    <text evidence="1">The sequence shown here is derived from an EMBL/GenBank/DDBJ whole genome shotgun (WGS) entry which is preliminary data.</text>
</comment>
<reference evidence="1" key="1">
    <citation type="submission" date="2023-03" db="EMBL/GenBank/DDBJ databases">
        <title>Massive genome expansion in bonnet fungi (Mycena s.s.) driven by repeated elements and novel gene families across ecological guilds.</title>
        <authorList>
            <consortium name="Lawrence Berkeley National Laboratory"/>
            <person name="Harder C.B."/>
            <person name="Miyauchi S."/>
            <person name="Viragh M."/>
            <person name="Kuo A."/>
            <person name="Thoen E."/>
            <person name="Andreopoulos B."/>
            <person name="Lu D."/>
            <person name="Skrede I."/>
            <person name="Drula E."/>
            <person name="Henrissat B."/>
            <person name="Morin E."/>
            <person name="Kohler A."/>
            <person name="Barry K."/>
            <person name="LaButti K."/>
            <person name="Morin E."/>
            <person name="Salamov A."/>
            <person name="Lipzen A."/>
            <person name="Mereny Z."/>
            <person name="Hegedus B."/>
            <person name="Baldrian P."/>
            <person name="Stursova M."/>
            <person name="Weitz H."/>
            <person name="Taylor A."/>
            <person name="Grigoriev I.V."/>
            <person name="Nagy L.G."/>
            <person name="Martin F."/>
            <person name="Kauserud H."/>
        </authorList>
    </citation>
    <scope>NUCLEOTIDE SEQUENCE</scope>
    <source>
        <strain evidence="1">9144</strain>
    </source>
</reference>
<dbReference type="Proteomes" id="UP001219525">
    <property type="component" value="Unassembled WGS sequence"/>
</dbReference>
<organism evidence="1 2">
    <name type="scientific">Mycena pura</name>
    <dbReference type="NCBI Taxonomy" id="153505"/>
    <lineage>
        <taxon>Eukaryota</taxon>
        <taxon>Fungi</taxon>
        <taxon>Dikarya</taxon>
        <taxon>Basidiomycota</taxon>
        <taxon>Agaricomycotina</taxon>
        <taxon>Agaricomycetes</taxon>
        <taxon>Agaricomycetidae</taxon>
        <taxon>Agaricales</taxon>
        <taxon>Marasmiineae</taxon>
        <taxon>Mycenaceae</taxon>
        <taxon>Mycena</taxon>
    </lineage>
</organism>
<dbReference type="AlphaFoldDB" id="A0AAD6UVR6"/>
<sequence length="115" mass="13521">CRFGCNAVEDAHHLFVDCPRYWEWKDQEARKLIETTKEKCREEGVEEAAVERHIPPLEKALPSNAIRDILARERFLHHMAATWHLVAIRMAGRIFGDYQREMAKRNVPLRKRGKA</sequence>
<evidence type="ECO:0008006" key="3">
    <source>
        <dbReference type="Google" id="ProtNLM"/>
    </source>
</evidence>
<feature type="non-terminal residue" evidence="1">
    <location>
        <position position="1"/>
    </location>
</feature>
<evidence type="ECO:0000313" key="2">
    <source>
        <dbReference type="Proteomes" id="UP001219525"/>
    </source>
</evidence>